<evidence type="ECO:0000313" key="3">
    <source>
        <dbReference type="EMBL" id="GAA6501369.1"/>
    </source>
</evidence>
<dbReference type="Gene3D" id="3.30.479.30">
    <property type="entry name" value="Band 7 domain"/>
    <property type="match status" value="1"/>
</dbReference>
<dbReference type="Proteomes" id="UP001600941">
    <property type="component" value="Unassembled WGS sequence"/>
</dbReference>
<protein>
    <submittedName>
        <fullName evidence="3">Slipin family protein</fullName>
    </submittedName>
</protein>
<accession>A0ABQ0BXV8</accession>
<evidence type="ECO:0000313" key="4">
    <source>
        <dbReference type="Proteomes" id="UP001600941"/>
    </source>
</evidence>
<dbReference type="SUPFAM" id="SSF117892">
    <property type="entry name" value="Band 7/SPFH domain"/>
    <property type="match status" value="1"/>
</dbReference>
<dbReference type="EMBL" id="BAABZQ010000001">
    <property type="protein sequence ID" value="GAA6501369.1"/>
    <property type="molecule type" value="Genomic_DNA"/>
</dbReference>
<proteinExistence type="inferred from homology"/>
<dbReference type="SMART" id="SM00244">
    <property type="entry name" value="PHB"/>
    <property type="match status" value="1"/>
</dbReference>
<dbReference type="PANTHER" id="PTHR10264">
    <property type="entry name" value="BAND 7 PROTEIN-RELATED"/>
    <property type="match status" value="1"/>
</dbReference>
<sequence length="364" mass="42468">MKYLIKEQQCGYLMKNGKFIKLLTAGKYRYPRALGYEVLTVDMTGEVDCCGIPCEVLMQHEAFSSRVVKIQLPDTSIALHFVNQAYQDVVVRPETYYWNVFQENTFRILDITNPYMQESLPRMYIDLLPVKYYRKIVIRDGEAGLLYFDNRFERKLEQGTYFFWNYGKEVTCRVYDLKIQQLEISGQEILTADKVSVRLNVTVNYRITDPERLVNRMDEVGKLLYTFAQLTIRDYIGHFRLDELLAQKEEIGEFIFRKLQEAQEQYCVEVLSAGIKDIILPGEIRDIMNTVLVAEKKAQANVIMRREEVASTRSLLNTARLMEENTTLYKLKEMEYLEKICDKVGNITLGGGRSVLEQLAELVH</sequence>
<comment type="similarity">
    <text evidence="1">Belongs to the band 7/mec-2 family.</text>
</comment>
<dbReference type="InterPro" id="IPR036013">
    <property type="entry name" value="Band_7/SPFH_dom_sf"/>
</dbReference>
<dbReference type="Pfam" id="PF01145">
    <property type="entry name" value="Band_7"/>
    <property type="match status" value="1"/>
</dbReference>
<dbReference type="InterPro" id="IPR001107">
    <property type="entry name" value="Band_7"/>
</dbReference>
<dbReference type="InterPro" id="IPR001972">
    <property type="entry name" value="Stomatin_HflK_fam"/>
</dbReference>
<dbReference type="CDD" id="cd13438">
    <property type="entry name" value="SPFH_eoslipins_u2"/>
    <property type="match status" value="1"/>
</dbReference>
<evidence type="ECO:0000259" key="2">
    <source>
        <dbReference type="SMART" id="SM00244"/>
    </source>
</evidence>
<gene>
    <name evidence="3" type="ORF">K340107D12_41850</name>
</gene>
<name>A0ABQ0BXV8_9FIRM</name>
<keyword evidence="4" id="KW-1185">Reference proteome</keyword>
<dbReference type="RefSeq" id="WP_033140936.1">
    <property type="nucleotide sequence ID" value="NZ_BAABZQ010000001.1"/>
</dbReference>
<comment type="caution">
    <text evidence="3">The sequence shown here is derived from an EMBL/GenBank/DDBJ whole genome shotgun (WGS) entry which is preliminary data.</text>
</comment>
<evidence type="ECO:0000256" key="1">
    <source>
        <dbReference type="ARBA" id="ARBA00008164"/>
    </source>
</evidence>
<reference evidence="3 4" key="1">
    <citation type="submission" date="2024-04" db="EMBL/GenBank/DDBJ databases">
        <title>Defined microbial consortia suppress multidrug-resistant proinflammatory Enterobacteriaceae via ecological control.</title>
        <authorList>
            <person name="Furuichi M."/>
            <person name="Kawaguchi T."/>
            <person name="Pust M."/>
            <person name="Yasuma K."/>
            <person name="Plichta D."/>
            <person name="Hasegawa N."/>
            <person name="Ohya T."/>
            <person name="Bhattarai S."/>
            <person name="Sasajima S."/>
            <person name="Aoto Y."/>
            <person name="Tuganbaev T."/>
            <person name="Yaginuma M."/>
            <person name="Ueda M."/>
            <person name="Okahashi N."/>
            <person name="Amafuji K."/>
            <person name="Kiridooshi Y."/>
            <person name="Sugita K."/>
            <person name="Strazar M."/>
            <person name="Skelly A."/>
            <person name="Suda W."/>
            <person name="Hattori M."/>
            <person name="Nakamoto N."/>
            <person name="Caballero S."/>
            <person name="Norman J."/>
            <person name="Olle B."/>
            <person name="Tanoue T."/>
            <person name="Arita M."/>
            <person name="Bucci V."/>
            <person name="Atarashi K."/>
            <person name="Xavier R."/>
            <person name="Honda K."/>
        </authorList>
    </citation>
    <scope>NUCLEOTIDE SEQUENCE [LARGE SCALE GENOMIC DNA]</scope>
    <source>
        <strain evidence="4">k34-0107-D12</strain>
    </source>
</reference>
<dbReference type="InterPro" id="IPR043202">
    <property type="entry name" value="Band-7_stomatin-like"/>
</dbReference>
<feature type="domain" description="Band 7" evidence="2">
    <location>
        <begin position="137"/>
        <end position="292"/>
    </location>
</feature>
<dbReference type="PANTHER" id="PTHR10264:SF83">
    <property type="entry name" value="BLL5629 PROTEIN"/>
    <property type="match status" value="1"/>
</dbReference>
<dbReference type="PRINTS" id="PR00721">
    <property type="entry name" value="STOMATIN"/>
</dbReference>
<organism evidence="3 4">
    <name type="scientific">Blautia parvula</name>
    <dbReference type="NCBI Taxonomy" id="2877527"/>
    <lineage>
        <taxon>Bacteria</taxon>
        <taxon>Bacillati</taxon>
        <taxon>Bacillota</taxon>
        <taxon>Clostridia</taxon>
        <taxon>Lachnospirales</taxon>
        <taxon>Lachnospiraceae</taxon>
        <taxon>Blautia</taxon>
    </lineage>
</organism>